<sequence length="228" mass="26185">MSYTKTTFRDNILTPVNKIQKETIKLNDFTPILKYLNATLDIHHNILKNDGDIGTLWNELVFDLLASIHSASSGFYRSAIVTLRSILEIGTASFFYFDHKIQFGIFQKTNAKADKYVSALINDYDFFKTKYIKCFYEDIDSIEKSPDSVSIYLTKKYGELSDVVHGRYNSLIKINSVTINYSQSDFKKYEKLLLSTLSILAVLYVLRFNDFNNTDILELANICGVVKL</sequence>
<dbReference type="EMBL" id="MSFI01000012">
    <property type="protein sequence ID" value="OMP67040.1"/>
    <property type="molecule type" value="Genomic_DNA"/>
</dbReference>
<accession>A0A1V2A7X9</accession>
<gene>
    <name evidence="1" type="ORF">BTO28_08615</name>
</gene>
<comment type="caution">
    <text evidence="1">The sequence shown here is derived from an EMBL/GenBank/DDBJ whole genome shotgun (WGS) entry which is preliminary data.</text>
</comment>
<organism evidence="1 2">
    <name type="scientific">Domibacillus epiphyticus</name>
    <dbReference type="NCBI Taxonomy" id="1714355"/>
    <lineage>
        <taxon>Bacteria</taxon>
        <taxon>Bacillati</taxon>
        <taxon>Bacillota</taxon>
        <taxon>Bacilli</taxon>
        <taxon>Bacillales</taxon>
        <taxon>Bacillaceae</taxon>
        <taxon>Domibacillus</taxon>
    </lineage>
</organism>
<evidence type="ECO:0000313" key="2">
    <source>
        <dbReference type="Proteomes" id="UP000188613"/>
    </source>
</evidence>
<dbReference type="RefSeq" id="WP_076765292.1">
    <property type="nucleotide sequence ID" value="NZ_MSFI01000012.1"/>
</dbReference>
<name>A0A1V2A7X9_9BACI</name>
<proteinExistence type="predicted"/>
<reference evidence="1 2" key="1">
    <citation type="submission" date="2016-12" db="EMBL/GenBank/DDBJ databases">
        <title>Domibacillus sp. SAB 38T whole genome sequencing.</title>
        <authorList>
            <person name="Verma A."/>
            <person name="Ojha A.K."/>
            <person name="Krishnamurthi S."/>
        </authorList>
    </citation>
    <scope>NUCLEOTIDE SEQUENCE [LARGE SCALE GENOMIC DNA]</scope>
    <source>
        <strain evidence="1 2">SAB 38</strain>
    </source>
</reference>
<dbReference type="OrthoDB" id="5186494at2"/>
<protein>
    <submittedName>
        <fullName evidence="1">Uncharacterized protein</fullName>
    </submittedName>
</protein>
<keyword evidence="2" id="KW-1185">Reference proteome</keyword>
<dbReference type="AlphaFoldDB" id="A0A1V2A7X9"/>
<evidence type="ECO:0000313" key="1">
    <source>
        <dbReference type="EMBL" id="OMP67040.1"/>
    </source>
</evidence>
<dbReference type="Proteomes" id="UP000188613">
    <property type="component" value="Unassembled WGS sequence"/>
</dbReference>